<dbReference type="GO" id="GO:0016301">
    <property type="term" value="F:kinase activity"/>
    <property type="evidence" value="ECO:0007669"/>
    <property type="project" value="UniProtKB-KW"/>
</dbReference>
<dbReference type="Gene3D" id="3.30.565.10">
    <property type="entry name" value="Histidine kinase-like ATPase, C-terminal domain"/>
    <property type="match status" value="1"/>
</dbReference>
<dbReference type="Proteomes" id="UP000295493">
    <property type="component" value="Unassembled WGS sequence"/>
</dbReference>
<dbReference type="InterPro" id="IPR036890">
    <property type="entry name" value="HATPase_C_sf"/>
</dbReference>
<keyword evidence="2" id="KW-1185">Reference proteome</keyword>
<evidence type="ECO:0000313" key="2">
    <source>
        <dbReference type="Proteomes" id="UP000295493"/>
    </source>
</evidence>
<reference evidence="1 2" key="1">
    <citation type="submission" date="2019-03" db="EMBL/GenBank/DDBJ databases">
        <title>Genomic Encyclopedia of Type Strains, Phase IV (KMG-IV): sequencing the most valuable type-strain genomes for metagenomic binning, comparative biology and taxonomic classification.</title>
        <authorList>
            <person name="Goeker M."/>
        </authorList>
    </citation>
    <scope>NUCLEOTIDE SEQUENCE [LARGE SCALE GENOMIC DNA]</scope>
    <source>
        <strain evidence="1 2">DSM 25059</strain>
    </source>
</reference>
<dbReference type="SUPFAM" id="SSF55874">
    <property type="entry name" value="ATPase domain of HSP90 chaperone/DNA topoisomerase II/histidine kinase"/>
    <property type="match status" value="1"/>
</dbReference>
<accession>A0A4R6FCB2</accession>
<keyword evidence="1" id="KW-0808">Transferase</keyword>
<comment type="caution">
    <text evidence="1">The sequence shown here is derived from an EMBL/GenBank/DDBJ whole genome shotgun (WGS) entry which is preliminary data.</text>
</comment>
<organism evidence="1 2">
    <name type="scientific">Stakelama pacifica</name>
    <dbReference type="NCBI Taxonomy" id="517720"/>
    <lineage>
        <taxon>Bacteria</taxon>
        <taxon>Pseudomonadati</taxon>
        <taxon>Pseudomonadota</taxon>
        <taxon>Alphaproteobacteria</taxon>
        <taxon>Sphingomonadales</taxon>
        <taxon>Sphingomonadaceae</taxon>
        <taxon>Stakelama</taxon>
    </lineage>
</organism>
<gene>
    <name evidence="1" type="ORF">EV664_1222</name>
</gene>
<sequence>MADSEIIDLEEDTSLHSDLIRRVHNFALGPTTPSNALVPMFEAIYNAIHAIQDKFESNWADQSRIDVALITEQEDGLSIEVRDNGIGLTPANFRSFRTYDSGLKAKRGGKGVGRLSWLKVFDHAEVTSVFEHEGVFLRRVFWLTLDNTQPIKNHRITRSEFSKSGTTVVLRRMRPEYARHVPTKTDTVLRKVVAHFLPYLVGSDRPSIFLETDNESHDLVDFLGTKEVNLGSADLDLPNNESAHIEHNLLERGVMEGDATHKFYIAANGRVVSEHDIGGALGLKTYIERDGNRYVYAGVVSGDAFDKSVNVERTAFDINTEVIEAVTRSALSKVKDILAPQINRVIDKQAELMKNVVKRYPRFAYMVENPRDFVVNRVPRNMRSAEQIYQQLAIYDYRENRDIERRVEVLSKADNDDEDVIKSGVESIIGKLTNQEFSVLADYTVRRKVILDLLERRLGFKPDGSMKHNSEAALHSFVVPMQVGNNDVHVEKHNLWILDDKLTYYEHWASDKQIKKLVAESDSQSRPDVLLFGGRTAYHRPGTDQPVVLIEFKKPVRNDYSEEENPFTQIYGYIEELRKERF</sequence>
<dbReference type="AlphaFoldDB" id="A0A4R6FCB2"/>
<dbReference type="OrthoDB" id="2041081at2"/>
<proteinExistence type="predicted"/>
<name>A0A4R6FCB2_9SPHN</name>
<dbReference type="RefSeq" id="WP_133497117.1">
    <property type="nucleotide sequence ID" value="NZ_BMLU01000023.1"/>
</dbReference>
<protein>
    <submittedName>
        <fullName evidence="1">Histidine kinase/DNA gyrase B/HSP90-like ATPase</fullName>
    </submittedName>
</protein>
<keyword evidence="1" id="KW-0418">Kinase</keyword>
<dbReference type="EMBL" id="SNWD01000022">
    <property type="protein sequence ID" value="TDN77894.1"/>
    <property type="molecule type" value="Genomic_DNA"/>
</dbReference>
<evidence type="ECO:0000313" key="1">
    <source>
        <dbReference type="EMBL" id="TDN77894.1"/>
    </source>
</evidence>